<reference evidence="1" key="1">
    <citation type="journal article" date="2020" name="Stud. Mycol.">
        <title>101 Dothideomycetes genomes: a test case for predicting lifestyles and emergence of pathogens.</title>
        <authorList>
            <person name="Haridas S."/>
            <person name="Albert R."/>
            <person name="Binder M."/>
            <person name="Bloem J."/>
            <person name="Labutti K."/>
            <person name="Salamov A."/>
            <person name="Andreopoulos B."/>
            <person name="Baker S."/>
            <person name="Barry K."/>
            <person name="Bills G."/>
            <person name="Bluhm B."/>
            <person name="Cannon C."/>
            <person name="Castanera R."/>
            <person name="Culley D."/>
            <person name="Daum C."/>
            <person name="Ezra D."/>
            <person name="Gonzalez J."/>
            <person name="Henrissat B."/>
            <person name="Kuo A."/>
            <person name="Liang C."/>
            <person name="Lipzen A."/>
            <person name="Lutzoni F."/>
            <person name="Magnuson J."/>
            <person name="Mondo S."/>
            <person name="Nolan M."/>
            <person name="Ohm R."/>
            <person name="Pangilinan J."/>
            <person name="Park H.-J."/>
            <person name="Ramirez L."/>
            <person name="Alfaro M."/>
            <person name="Sun H."/>
            <person name="Tritt A."/>
            <person name="Yoshinaga Y."/>
            <person name="Zwiers L.-H."/>
            <person name="Turgeon B."/>
            <person name="Goodwin S."/>
            <person name="Spatafora J."/>
            <person name="Crous P."/>
            <person name="Grigoriev I."/>
        </authorList>
    </citation>
    <scope>NUCLEOTIDE SEQUENCE</scope>
    <source>
        <strain evidence="1">ATCC 200398</strain>
    </source>
</reference>
<protein>
    <submittedName>
        <fullName evidence="1">Uncharacterized protein</fullName>
    </submittedName>
</protein>
<proteinExistence type="predicted"/>
<gene>
    <name evidence="1" type="ORF">BDR25DRAFT_363310</name>
</gene>
<dbReference type="Proteomes" id="UP000799755">
    <property type="component" value="Unassembled WGS sequence"/>
</dbReference>
<name>A0ACB6QA40_9PLEO</name>
<comment type="caution">
    <text evidence="1">The sequence shown here is derived from an EMBL/GenBank/DDBJ whole genome shotgun (WGS) entry which is preliminary data.</text>
</comment>
<accession>A0ACB6QA40</accession>
<evidence type="ECO:0000313" key="2">
    <source>
        <dbReference type="Proteomes" id="UP000799755"/>
    </source>
</evidence>
<organism evidence="1 2">
    <name type="scientific">Lindgomyces ingoldianus</name>
    <dbReference type="NCBI Taxonomy" id="673940"/>
    <lineage>
        <taxon>Eukaryota</taxon>
        <taxon>Fungi</taxon>
        <taxon>Dikarya</taxon>
        <taxon>Ascomycota</taxon>
        <taxon>Pezizomycotina</taxon>
        <taxon>Dothideomycetes</taxon>
        <taxon>Pleosporomycetidae</taxon>
        <taxon>Pleosporales</taxon>
        <taxon>Lindgomycetaceae</taxon>
        <taxon>Lindgomyces</taxon>
    </lineage>
</organism>
<keyword evidence="2" id="KW-1185">Reference proteome</keyword>
<evidence type="ECO:0000313" key="1">
    <source>
        <dbReference type="EMBL" id="KAF2462982.1"/>
    </source>
</evidence>
<dbReference type="EMBL" id="MU003556">
    <property type="protein sequence ID" value="KAF2462982.1"/>
    <property type="molecule type" value="Genomic_DNA"/>
</dbReference>
<sequence length="355" mass="39296">MVKEKNFNPVQAAKKAEKQKQIKKQKANVQAQRNEKLARRNPTRIQRDIDHLKELQEGGDFRPHDRERLAGLEKELAAVSKARAALGDKAPQFAQERRDEGVDRGGRGGQRGRGGGVLGKRRRDDGWRDRDGDESSDTDSDVADIPMPKDTPPPIPPRNRGRTFSQLGPENATPPEPKKPTIVYESAPQVRDLMKEAAQFVPAAVAAKMKLAKGQVQGKLMEPDEFDKLEQEGYLGGQKPVSSIDKELEEFIRGGQETTNTAVKRVVDAPVQEVGHGLVAAEAKGGMENPAKQGHVAERSLRHVEIEETCPPQERLYKIHPNLTKYKAPGLAKLVNWRPAALSQETISVQNVVHS</sequence>